<keyword evidence="5" id="KW-1185">Reference proteome</keyword>
<proteinExistence type="predicted"/>
<dbReference type="InterPro" id="IPR022409">
    <property type="entry name" value="PKD/Chitinase_dom"/>
</dbReference>
<protein>
    <recommendedName>
        <fullName evidence="3">PKD domain-containing protein</fullName>
    </recommendedName>
</protein>
<dbReference type="SUPFAM" id="SSF49299">
    <property type="entry name" value="PKD domain"/>
    <property type="match status" value="1"/>
</dbReference>
<name>A0A1Q8C5F9_9PSEU</name>
<feature type="compositionally biased region" description="Low complexity" evidence="1">
    <location>
        <begin position="85"/>
        <end position="139"/>
    </location>
</feature>
<feature type="compositionally biased region" description="Low complexity" evidence="1">
    <location>
        <begin position="239"/>
        <end position="253"/>
    </location>
</feature>
<sequence length="253" mass="25023">MAEFEEVGRLMSEPEGELSPLPERPLEGERRFARSPYLSLAVAAVVVSTAFATVAALAGSGEEQAAPRPDSRGVIESTPFDDPQTGTTTPTTASSAPSTAPSTAASSTTTSSTSASTATGASGTKPTSQGGQPGNTQPAGNPPPAGNTTTPKPTTNPPTTTTQNQAPVASITGGCPDTGYDCTFNGSGSSDPDGDGLTYSWNFGDGGTSSAVSPSHTFAAGSYTVTLTVSDGRGKSHTATKGVTVTAPGTTGA</sequence>
<dbReference type="InterPro" id="IPR035986">
    <property type="entry name" value="PKD_dom_sf"/>
</dbReference>
<dbReference type="CDD" id="cd00146">
    <property type="entry name" value="PKD"/>
    <property type="match status" value="1"/>
</dbReference>
<keyword evidence="2" id="KW-0812">Transmembrane</keyword>
<feature type="region of interest" description="Disordered" evidence="1">
    <location>
        <begin position="232"/>
        <end position="253"/>
    </location>
</feature>
<dbReference type="Proteomes" id="UP000185596">
    <property type="component" value="Unassembled WGS sequence"/>
</dbReference>
<evidence type="ECO:0000313" key="4">
    <source>
        <dbReference type="EMBL" id="OLF09623.1"/>
    </source>
</evidence>
<dbReference type="AlphaFoldDB" id="A0A1Q8C5F9"/>
<comment type="caution">
    <text evidence="4">The sequence shown here is derived from an EMBL/GenBank/DDBJ whole genome shotgun (WGS) entry which is preliminary data.</text>
</comment>
<feature type="region of interest" description="Disordered" evidence="1">
    <location>
        <begin position="1"/>
        <end position="25"/>
    </location>
</feature>
<feature type="region of interest" description="Disordered" evidence="1">
    <location>
        <begin position="58"/>
        <end position="175"/>
    </location>
</feature>
<keyword evidence="2" id="KW-1133">Transmembrane helix</keyword>
<gene>
    <name evidence="4" type="ORF">BU204_32795</name>
</gene>
<evidence type="ECO:0000313" key="5">
    <source>
        <dbReference type="Proteomes" id="UP000185596"/>
    </source>
</evidence>
<evidence type="ECO:0000259" key="3">
    <source>
        <dbReference type="PROSITE" id="PS50093"/>
    </source>
</evidence>
<feature type="transmembrane region" description="Helical" evidence="2">
    <location>
        <begin position="37"/>
        <end position="58"/>
    </location>
</feature>
<reference evidence="4 5" key="1">
    <citation type="submission" date="2016-12" db="EMBL/GenBank/DDBJ databases">
        <title>The draft genome sequence of Actinophytocola sp. 11-183.</title>
        <authorList>
            <person name="Wang W."/>
            <person name="Yuan L."/>
        </authorList>
    </citation>
    <scope>NUCLEOTIDE SEQUENCE [LARGE SCALE GENOMIC DNA]</scope>
    <source>
        <strain evidence="4 5">11-183</strain>
    </source>
</reference>
<dbReference type="STRING" id="1912961.BU204_32795"/>
<feature type="compositionally biased region" description="Low complexity" evidence="1">
    <location>
        <begin position="146"/>
        <end position="167"/>
    </location>
</feature>
<dbReference type="InterPro" id="IPR013783">
    <property type="entry name" value="Ig-like_fold"/>
</dbReference>
<dbReference type="PROSITE" id="PS50093">
    <property type="entry name" value="PKD"/>
    <property type="match status" value="1"/>
</dbReference>
<organism evidence="4 5">
    <name type="scientific">Actinophytocola xanthii</name>
    <dbReference type="NCBI Taxonomy" id="1912961"/>
    <lineage>
        <taxon>Bacteria</taxon>
        <taxon>Bacillati</taxon>
        <taxon>Actinomycetota</taxon>
        <taxon>Actinomycetes</taxon>
        <taxon>Pseudonocardiales</taxon>
        <taxon>Pseudonocardiaceae</taxon>
    </lineage>
</organism>
<dbReference type="Gene3D" id="2.60.40.10">
    <property type="entry name" value="Immunoglobulins"/>
    <property type="match status" value="1"/>
</dbReference>
<accession>A0A1Q8C5F9</accession>
<dbReference type="EMBL" id="MSIE01000083">
    <property type="protein sequence ID" value="OLF09623.1"/>
    <property type="molecule type" value="Genomic_DNA"/>
</dbReference>
<evidence type="ECO:0000256" key="1">
    <source>
        <dbReference type="SAM" id="MobiDB-lite"/>
    </source>
</evidence>
<dbReference type="InterPro" id="IPR000601">
    <property type="entry name" value="PKD_dom"/>
</dbReference>
<dbReference type="Pfam" id="PF18911">
    <property type="entry name" value="PKD_4"/>
    <property type="match status" value="1"/>
</dbReference>
<keyword evidence="2" id="KW-0472">Membrane</keyword>
<dbReference type="GO" id="GO:0005975">
    <property type="term" value="P:carbohydrate metabolic process"/>
    <property type="evidence" value="ECO:0007669"/>
    <property type="project" value="UniProtKB-ARBA"/>
</dbReference>
<feature type="domain" description="PKD" evidence="3">
    <location>
        <begin position="183"/>
        <end position="252"/>
    </location>
</feature>
<evidence type="ECO:0000256" key="2">
    <source>
        <dbReference type="SAM" id="Phobius"/>
    </source>
</evidence>
<dbReference type="SMART" id="SM00089">
    <property type="entry name" value="PKD"/>
    <property type="match status" value="1"/>
</dbReference>